<keyword evidence="2" id="KW-1185">Reference proteome</keyword>
<comment type="caution">
    <text evidence="1">The sequence shown here is derived from an EMBL/GenBank/DDBJ whole genome shotgun (WGS) entry which is preliminary data.</text>
</comment>
<proteinExistence type="predicted"/>
<gene>
    <name evidence="1" type="ORF">Fcan01_22972</name>
</gene>
<evidence type="ECO:0008006" key="3">
    <source>
        <dbReference type="Google" id="ProtNLM"/>
    </source>
</evidence>
<name>A0A226D9N0_FOLCA</name>
<protein>
    <recommendedName>
        <fullName evidence="3">F-box domain-containing protein</fullName>
    </recommendedName>
</protein>
<dbReference type="AlphaFoldDB" id="A0A226D9N0"/>
<accession>A0A226D9N0</accession>
<dbReference type="OrthoDB" id="5311681at2759"/>
<organism evidence="1 2">
    <name type="scientific">Folsomia candida</name>
    <name type="common">Springtail</name>
    <dbReference type="NCBI Taxonomy" id="158441"/>
    <lineage>
        <taxon>Eukaryota</taxon>
        <taxon>Metazoa</taxon>
        <taxon>Ecdysozoa</taxon>
        <taxon>Arthropoda</taxon>
        <taxon>Hexapoda</taxon>
        <taxon>Collembola</taxon>
        <taxon>Entomobryomorpha</taxon>
        <taxon>Isotomoidea</taxon>
        <taxon>Isotomidae</taxon>
        <taxon>Proisotominae</taxon>
        <taxon>Folsomia</taxon>
    </lineage>
</organism>
<evidence type="ECO:0000313" key="1">
    <source>
        <dbReference type="EMBL" id="OXA42265.1"/>
    </source>
</evidence>
<dbReference type="Proteomes" id="UP000198287">
    <property type="component" value="Unassembled WGS sequence"/>
</dbReference>
<reference evidence="1 2" key="1">
    <citation type="submission" date="2015-12" db="EMBL/GenBank/DDBJ databases">
        <title>The genome of Folsomia candida.</title>
        <authorList>
            <person name="Faddeeva A."/>
            <person name="Derks M.F."/>
            <person name="Anvar Y."/>
            <person name="Smit S."/>
            <person name="Van Straalen N."/>
            <person name="Roelofs D."/>
        </authorList>
    </citation>
    <scope>NUCLEOTIDE SEQUENCE [LARGE SCALE GENOMIC DNA]</scope>
    <source>
        <strain evidence="1 2">VU population</strain>
        <tissue evidence="1">Whole body</tissue>
    </source>
</reference>
<evidence type="ECO:0000313" key="2">
    <source>
        <dbReference type="Proteomes" id="UP000198287"/>
    </source>
</evidence>
<sequence>ILHGIFAHLSTRDLKEVRKVSKFWENEANTILRNKTTYSFVRYYKSLLTGRSNPDYPPNIDLIRHISVVSYIASVPYYVDIRYPYFQQSFANFAAKYGDKFHSIYFSMSTDLYTIMFSLLSNIQFQNLKCLTTRVFKMNDDLFPQNEISELQTKFNMSNLRSFNIKNFELSETGSNFHAMASKIIKQAINLENLRINDETNFFPDLSSCKKLKYFKWKFHPFKSNTNFQQFSDNFTIQKILDMLNQVSETLQYFRAAVLRSCEDPPLLTFDPTLLVFPIMKKLTTLSLPTVNMFDLGFTKLTQNELPSLKRVELLMAENSYRGTRFLGKYITNGFSRILWTTVEELRFDGIDINCDTSEHIWSKIWQIFPNLKNFTVQIYGSMQSPNKMVESFRNLYQCPWNLTIMLFPKICTFSELMEAMRFGSVRGKDESALSHGSFKHISIVRCRTPSNTREWIDPGCTKYEEVFKIWQPNLSLHGFRFHPAALSRMVDFIQKNELKVSFEKRM</sequence>
<feature type="non-terminal residue" evidence="1">
    <location>
        <position position="1"/>
    </location>
</feature>
<dbReference type="EMBL" id="LNIX01000026">
    <property type="protein sequence ID" value="OXA42265.1"/>
    <property type="molecule type" value="Genomic_DNA"/>
</dbReference>